<dbReference type="PANTHER" id="PTHR33337:SF33">
    <property type="entry name" value="CENP-V_GFA DOMAIN-CONTAINING PROTEIN"/>
    <property type="match status" value="1"/>
</dbReference>
<accession>A0A0E9MMK9</accession>
<keyword evidence="4" id="KW-0456">Lyase</keyword>
<evidence type="ECO:0000313" key="7">
    <source>
        <dbReference type="Proteomes" id="UP000033202"/>
    </source>
</evidence>
<evidence type="ECO:0000256" key="2">
    <source>
        <dbReference type="ARBA" id="ARBA00022723"/>
    </source>
</evidence>
<dbReference type="Pfam" id="PF04828">
    <property type="entry name" value="GFA"/>
    <property type="match status" value="1"/>
</dbReference>
<dbReference type="Gene3D" id="3.90.1590.10">
    <property type="entry name" value="glutathione-dependent formaldehyde- activating enzyme (gfa)"/>
    <property type="match status" value="1"/>
</dbReference>
<comment type="caution">
    <text evidence="6">The sequence shown here is derived from an EMBL/GenBank/DDBJ whole genome shotgun (WGS) entry which is preliminary data.</text>
</comment>
<dbReference type="InterPro" id="IPR011057">
    <property type="entry name" value="Mss4-like_sf"/>
</dbReference>
<dbReference type="PANTHER" id="PTHR33337">
    <property type="entry name" value="GFA DOMAIN-CONTAINING PROTEIN"/>
    <property type="match status" value="1"/>
</dbReference>
<keyword evidence="2" id="KW-0479">Metal-binding</keyword>
<dbReference type="PROSITE" id="PS51891">
    <property type="entry name" value="CENP_V_GFA"/>
    <property type="match status" value="1"/>
</dbReference>
<reference evidence="6 7" key="1">
    <citation type="submission" date="2015-04" db="EMBL/GenBank/DDBJ databases">
        <title>Whole genome shotgun sequence of Sphingomonas changbaiensis NBRC 104936.</title>
        <authorList>
            <person name="Katano-Makiyama Y."/>
            <person name="Hosoyama A."/>
            <person name="Hashimoto M."/>
            <person name="Noguchi M."/>
            <person name="Tsuchikane K."/>
            <person name="Ohji S."/>
            <person name="Yamazoe A."/>
            <person name="Ichikawa N."/>
            <person name="Kimura A."/>
            <person name="Fujita N."/>
        </authorList>
    </citation>
    <scope>NUCLEOTIDE SEQUENCE [LARGE SCALE GENOMIC DNA]</scope>
    <source>
        <strain evidence="6 7">NBRC 104936</strain>
    </source>
</reference>
<name>A0A0E9MMK9_9SPHN</name>
<keyword evidence="7" id="KW-1185">Reference proteome</keyword>
<evidence type="ECO:0000259" key="5">
    <source>
        <dbReference type="PROSITE" id="PS51891"/>
    </source>
</evidence>
<dbReference type="AlphaFoldDB" id="A0A0E9MMK9"/>
<dbReference type="RefSeq" id="WP_217995408.1">
    <property type="nucleotide sequence ID" value="NZ_BBWU01000017.1"/>
</dbReference>
<dbReference type="GO" id="GO:0016846">
    <property type="term" value="F:carbon-sulfur lyase activity"/>
    <property type="evidence" value="ECO:0007669"/>
    <property type="project" value="InterPro"/>
</dbReference>
<comment type="similarity">
    <text evidence="1">Belongs to the Gfa family.</text>
</comment>
<evidence type="ECO:0000313" key="6">
    <source>
        <dbReference type="EMBL" id="GAO38656.1"/>
    </source>
</evidence>
<feature type="domain" description="CENP-V/GFA" evidence="5">
    <location>
        <begin position="2"/>
        <end position="120"/>
    </location>
</feature>
<proteinExistence type="inferred from homology"/>
<protein>
    <recommendedName>
        <fullName evidence="5">CENP-V/GFA domain-containing protein</fullName>
    </recommendedName>
</protein>
<dbReference type="EMBL" id="BBWU01000017">
    <property type="protein sequence ID" value="GAO38656.1"/>
    <property type="molecule type" value="Genomic_DNA"/>
</dbReference>
<evidence type="ECO:0000256" key="3">
    <source>
        <dbReference type="ARBA" id="ARBA00022833"/>
    </source>
</evidence>
<organism evidence="6 7">
    <name type="scientific">Sphingomonas changbaiensis NBRC 104936</name>
    <dbReference type="NCBI Taxonomy" id="1219043"/>
    <lineage>
        <taxon>Bacteria</taxon>
        <taxon>Pseudomonadati</taxon>
        <taxon>Pseudomonadota</taxon>
        <taxon>Alphaproteobacteria</taxon>
        <taxon>Sphingomonadales</taxon>
        <taxon>Sphingomonadaceae</taxon>
        <taxon>Sphingomonas</taxon>
    </lineage>
</organism>
<dbReference type="Proteomes" id="UP000033202">
    <property type="component" value="Unassembled WGS sequence"/>
</dbReference>
<evidence type="ECO:0000256" key="1">
    <source>
        <dbReference type="ARBA" id="ARBA00005495"/>
    </source>
</evidence>
<gene>
    <name evidence="6" type="ORF">SCH01S_17_00100</name>
</gene>
<evidence type="ECO:0000256" key="4">
    <source>
        <dbReference type="ARBA" id="ARBA00023239"/>
    </source>
</evidence>
<dbReference type="STRING" id="1219043.SCH01S_17_00100"/>
<dbReference type="SUPFAM" id="SSF51316">
    <property type="entry name" value="Mss4-like"/>
    <property type="match status" value="1"/>
</dbReference>
<dbReference type="InterPro" id="IPR006913">
    <property type="entry name" value="CENP-V/GFA"/>
</dbReference>
<dbReference type="GO" id="GO:0046872">
    <property type="term" value="F:metal ion binding"/>
    <property type="evidence" value="ECO:0007669"/>
    <property type="project" value="UniProtKB-KW"/>
</dbReference>
<keyword evidence="3" id="KW-0862">Zinc</keyword>
<sequence>MITGGCRCGAVRYTIALERMPRSYACHCTLCQRASGSSFAHQMPVPEAALSVTGELLTAGVTSVSGAVSTGYHCAACVGRLYSTNSRWPGMAIVRAGTVDGSERLTPALHIFISTKQPWIALPRDVPAFEESAPPAELATILELAPPA</sequence>